<protein>
    <submittedName>
        <fullName evidence="5">1-acyl-sn-glycerol-3-phosphate acyltransferases</fullName>
    </submittedName>
</protein>
<keyword evidence="2 5" id="KW-0012">Acyltransferase</keyword>
<accession>A0A1M5AWF8</accession>
<sequence length="212" mass="24815">MRLLQILFFLLIVRPILFIILGVNIRNKEGLPKKGPAIIVANHNSHLDTLLLMSLFPFYMLHQIRPIAAADYFLRKKWISWFSLNIMNILPLERQKWRKIDQLFAEVYKALAKGEIVILYPEGTRGEPEQLQRYKSGIYHLMKKLNEVPIYPVFIHGFGKALPKGDPVLVPLFVDVFVGEKFFCRNDRKPFMEELNHRMSSLANMGNFSEWD</sequence>
<dbReference type="PANTHER" id="PTHR10434:SF11">
    <property type="entry name" value="1-ACYL-SN-GLYCEROL-3-PHOSPHATE ACYLTRANSFERASE"/>
    <property type="match status" value="1"/>
</dbReference>
<evidence type="ECO:0000256" key="3">
    <source>
        <dbReference type="SAM" id="Phobius"/>
    </source>
</evidence>
<evidence type="ECO:0000313" key="5">
    <source>
        <dbReference type="EMBL" id="SHF34272.1"/>
    </source>
</evidence>
<keyword evidence="1 5" id="KW-0808">Transferase</keyword>
<gene>
    <name evidence="5" type="ORF">SAMN05444392_11628</name>
</gene>
<dbReference type="GO" id="GO:0003841">
    <property type="term" value="F:1-acylglycerol-3-phosphate O-acyltransferase activity"/>
    <property type="evidence" value="ECO:0007669"/>
    <property type="project" value="TreeGrafter"/>
</dbReference>
<dbReference type="Proteomes" id="UP000184476">
    <property type="component" value="Unassembled WGS sequence"/>
</dbReference>
<evidence type="ECO:0000259" key="4">
    <source>
        <dbReference type="SMART" id="SM00563"/>
    </source>
</evidence>
<dbReference type="AlphaFoldDB" id="A0A1M5AWF8"/>
<keyword evidence="6" id="KW-1185">Reference proteome</keyword>
<evidence type="ECO:0000256" key="1">
    <source>
        <dbReference type="ARBA" id="ARBA00022679"/>
    </source>
</evidence>
<evidence type="ECO:0000313" key="6">
    <source>
        <dbReference type="Proteomes" id="UP000184476"/>
    </source>
</evidence>
<dbReference type="InterPro" id="IPR002123">
    <property type="entry name" value="Plipid/glycerol_acylTrfase"/>
</dbReference>
<feature type="transmembrane region" description="Helical" evidence="3">
    <location>
        <begin position="6"/>
        <end position="25"/>
    </location>
</feature>
<dbReference type="CDD" id="cd07989">
    <property type="entry name" value="LPLAT_AGPAT-like"/>
    <property type="match status" value="1"/>
</dbReference>
<keyword evidence="3" id="KW-1133">Transmembrane helix</keyword>
<keyword evidence="3" id="KW-0812">Transmembrane</keyword>
<organism evidence="5 6">
    <name type="scientific">Seinonella peptonophila</name>
    <dbReference type="NCBI Taxonomy" id="112248"/>
    <lineage>
        <taxon>Bacteria</taxon>
        <taxon>Bacillati</taxon>
        <taxon>Bacillota</taxon>
        <taxon>Bacilli</taxon>
        <taxon>Bacillales</taxon>
        <taxon>Thermoactinomycetaceae</taxon>
        <taxon>Seinonella</taxon>
    </lineage>
</organism>
<keyword evidence="3" id="KW-0472">Membrane</keyword>
<evidence type="ECO:0000256" key="2">
    <source>
        <dbReference type="ARBA" id="ARBA00023315"/>
    </source>
</evidence>
<proteinExistence type="predicted"/>
<dbReference type="OrthoDB" id="9803035at2"/>
<dbReference type="SMART" id="SM00563">
    <property type="entry name" value="PlsC"/>
    <property type="match status" value="1"/>
</dbReference>
<name>A0A1M5AWF8_9BACL</name>
<dbReference type="GO" id="GO:0006654">
    <property type="term" value="P:phosphatidic acid biosynthetic process"/>
    <property type="evidence" value="ECO:0007669"/>
    <property type="project" value="TreeGrafter"/>
</dbReference>
<dbReference type="PANTHER" id="PTHR10434">
    <property type="entry name" value="1-ACYL-SN-GLYCEROL-3-PHOSPHATE ACYLTRANSFERASE"/>
    <property type="match status" value="1"/>
</dbReference>
<reference evidence="5 6" key="1">
    <citation type="submission" date="2016-11" db="EMBL/GenBank/DDBJ databases">
        <authorList>
            <person name="Jaros S."/>
            <person name="Januszkiewicz K."/>
            <person name="Wedrychowicz H."/>
        </authorList>
    </citation>
    <scope>NUCLEOTIDE SEQUENCE [LARGE SCALE GENOMIC DNA]</scope>
    <source>
        <strain evidence="5 6">DSM 44666</strain>
    </source>
</reference>
<dbReference type="STRING" id="112248.SAMN05444392_11628"/>
<dbReference type="RefSeq" id="WP_073157635.1">
    <property type="nucleotide sequence ID" value="NZ_FQVL01000016.1"/>
</dbReference>
<dbReference type="SUPFAM" id="SSF69593">
    <property type="entry name" value="Glycerol-3-phosphate (1)-acyltransferase"/>
    <property type="match status" value="1"/>
</dbReference>
<dbReference type="EMBL" id="FQVL01000016">
    <property type="protein sequence ID" value="SHF34272.1"/>
    <property type="molecule type" value="Genomic_DNA"/>
</dbReference>
<feature type="domain" description="Phospholipid/glycerol acyltransferase" evidence="4">
    <location>
        <begin position="37"/>
        <end position="158"/>
    </location>
</feature>
<dbReference type="Pfam" id="PF01553">
    <property type="entry name" value="Acyltransferase"/>
    <property type="match status" value="1"/>
</dbReference>